<accession>A0ABV2QH73</accession>
<dbReference type="PANTHER" id="PTHR34990:SF2">
    <property type="entry name" value="BLL8164 PROTEIN"/>
    <property type="match status" value="1"/>
</dbReference>
<sequence>MNAPSSPHFGQMLRAQSDGLDAPQSISCIPAARLMDRGPAFAALQRAGKSWEAATLDDGRGYEETPAPPESSSPEMARYRAIFISDLHLGTPGCQAGPLLDFLKEHTSQTLYLVGDIIDGWQLRRRWYWPQLHNDVVQKLLRRARKGCRVVFVPGNHDEFARGFVGLNFGGIEVLEDTVHVTADGKRLWVTHGDYFDGVIQCAKWLAYVGDYAYEFTLRVNRHFNSLRARLGLPYWSLSSYLKHKVKKAVNYVSDFETAVAAEARRLGLDGVVCGHIHHAEIRSINGTLYCNDGDWVESRSALVEHHDGRLELIYWQPLSGHDAHAQQVPMPVPAETEHV</sequence>
<dbReference type="InterPro" id="IPR043461">
    <property type="entry name" value="LpxH-like"/>
</dbReference>
<keyword evidence="1" id="KW-1003">Cell membrane</keyword>
<dbReference type="SUPFAM" id="SSF56300">
    <property type="entry name" value="Metallo-dependent phosphatases"/>
    <property type="match status" value="1"/>
</dbReference>
<evidence type="ECO:0000313" key="7">
    <source>
        <dbReference type="EMBL" id="MET4580400.1"/>
    </source>
</evidence>
<dbReference type="EMBL" id="JBEPSH010000017">
    <property type="protein sequence ID" value="MET4580400.1"/>
    <property type="molecule type" value="Genomic_DNA"/>
</dbReference>
<keyword evidence="5" id="KW-0464">Manganese</keyword>
<dbReference type="InterPro" id="IPR004843">
    <property type="entry name" value="Calcineurin-like_PHP"/>
</dbReference>
<evidence type="ECO:0000256" key="5">
    <source>
        <dbReference type="ARBA" id="ARBA00023211"/>
    </source>
</evidence>
<keyword evidence="3" id="KW-0479">Metal-binding</keyword>
<evidence type="ECO:0000256" key="1">
    <source>
        <dbReference type="ARBA" id="ARBA00022475"/>
    </source>
</evidence>
<comment type="caution">
    <text evidence="7">The sequence shown here is derived from an EMBL/GenBank/DDBJ whole genome shotgun (WGS) entry which is preliminary data.</text>
</comment>
<dbReference type="Proteomes" id="UP001549320">
    <property type="component" value="Unassembled WGS sequence"/>
</dbReference>
<name>A0ABV2QH73_9BURK</name>
<dbReference type="PANTHER" id="PTHR34990">
    <property type="entry name" value="UDP-2,3-DIACYLGLUCOSAMINE HYDROLASE-RELATED"/>
    <property type="match status" value="1"/>
</dbReference>
<evidence type="ECO:0000256" key="2">
    <source>
        <dbReference type="ARBA" id="ARBA00022519"/>
    </source>
</evidence>
<feature type="domain" description="Calcineurin-like phosphoesterase" evidence="6">
    <location>
        <begin position="80"/>
        <end position="279"/>
    </location>
</feature>
<keyword evidence="2" id="KW-0997">Cell inner membrane</keyword>
<reference evidence="7 8" key="1">
    <citation type="submission" date="2024-06" db="EMBL/GenBank/DDBJ databases">
        <title>Sorghum-associated microbial communities from plants grown in Nebraska, USA.</title>
        <authorList>
            <person name="Schachtman D."/>
        </authorList>
    </citation>
    <scope>NUCLEOTIDE SEQUENCE [LARGE SCALE GENOMIC DNA]</scope>
    <source>
        <strain evidence="7 8">2709</strain>
    </source>
</reference>
<dbReference type="Gene3D" id="3.60.21.10">
    <property type="match status" value="1"/>
</dbReference>
<keyword evidence="4" id="KW-0472">Membrane</keyword>
<evidence type="ECO:0000256" key="4">
    <source>
        <dbReference type="ARBA" id="ARBA00023136"/>
    </source>
</evidence>
<evidence type="ECO:0000259" key="6">
    <source>
        <dbReference type="Pfam" id="PF00149"/>
    </source>
</evidence>
<dbReference type="InterPro" id="IPR029052">
    <property type="entry name" value="Metallo-depent_PP-like"/>
</dbReference>
<dbReference type="Pfam" id="PF00149">
    <property type="entry name" value="Metallophos"/>
    <property type="match status" value="1"/>
</dbReference>
<proteinExistence type="predicted"/>
<evidence type="ECO:0000313" key="8">
    <source>
        <dbReference type="Proteomes" id="UP001549320"/>
    </source>
</evidence>
<evidence type="ECO:0000256" key="3">
    <source>
        <dbReference type="ARBA" id="ARBA00022723"/>
    </source>
</evidence>
<dbReference type="CDD" id="cd07398">
    <property type="entry name" value="MPP_YbbF-LpxH"/>
    <property type="match status" value="1"/>
</dbReference>
<protein>
    <submittedName>
        <fullName evidence="7">UDP-2,3-diacylglucosamine pyrophosphatase LpxH</fullName>
    </submittedName>
</protein>
<gene>
    <name evidence="7" type="ORF">ABIE13_005541</name>
</gene>
<organism evidence="7 8">
    <name type="scientific">Ottowia thiooxydans</name>
    <dbReference type="NCBI Taxonomy" id="219182"/>
    <lineage>
        <taxon>Bacteria</taxon>
        <taxon>Pseudomonadati</taxon>
        <taxon>Pseudomonadota</taxon>
        <taxon>Betaproteobacteria</taxon>
        <taxon>Burkholderiales</taxon>
        <taxon>Comamonadaceae</taxon>
        <taxon>Ottowia</taxon>
    </lineage>
</organism>
<keyword evidence="8" id="KW-1185">Reference proteome</keyword>